<dbReference type="KEGG" id="spaa:SPAPADRAFT_148821"/>
<feature type="transmembrane region" description="Helical" evidence="11">
    <location>
        <begin position="194"/>
        <end position="216"/>
    </location>
</feature>
<dbReference type="AlphaFoldDB" id="G3AHS5"/>
<keyword evidence="14" id="KW-1185">Reference proteome</keyword>
<protein>
    <recommendedName>
        <fullName evidence="12">RING-type domain-containing protein</fullName>
    </recommendedName>
</protein>
<dbReference type="InParanoid" id="G3AHS5"/>
<evidence type="ECO:0000256" key="7">
    <source>
        <dbReference type="ARBA" id="ARBA00022833"/>
    </source>
</evidence>
<feature type="transmembrane region" description="Helical" evidence="11">
    <location>
        <begin position="249"/>
        <end position="270"/>
    </location>
</feature>
<dbReference type="Pfam" id="PF25563">
    <property type="entry name" value="TPR_SYVN1_N"/>
    <property type="match status" value="1"/>
</dbReference>
<evidence type="ECO:0000256" key="2">
    <source>
        <dbReference type="ARBA" id="ARBA00004906"/>
    </source>
</evidence>
<evidence type="ECO:0000256" key="5">
    <source>
        <dbReference type="ARBA" id="ARBA00022723"/>
    </source>
</evidence>
<sequence>MSTTSWRIRIGGAFGAVLGYSAYKRLKAQGSKPNLHQYFNTLVSLRTRFNPGVQFFVLFLCLNFLKWITFGKLTPREIKNLKDKIAYTIWEFFFGFMILYFKIGSYSIIQVEVFKFAGLFFTIILLKGFHYLSADRIQTVFNLSHSTPTVKLWAIKLSIGLIMLNLIDAMLIVKFFYELYHSSTNEKGLSMVDNILVGIFGFEILNLFPVIVLTTLKCGLELSQYLNEDEQEDTQWREYKLKWIYMGEFIVNLIRFIMVCLFSVAFLYFYTFPIHILPSSYLSLRVLVAKTRNFINFKKKQFVLEKLTVPTEVFRDEKCVVCFEEFTDVNDIRQLNCTHSFHYRCLKSWIYYSNSCPTCREVI</sequence>
<feature type="transmembrane region" description="Helical" evidence="11">
    <location>
        <begin position="152"/>
        <end position="173"/>
    </location>
</feature>
<feature type="transmembrane region" description="Helical" evidence="11">
    <location>
        <begin position="55"/>
        <end position="73"/>
    </location>
</feature>
<dbReference type="eggNOG" id="KOG0802">
    <property type="taxonomic scope" value="Eukaryota"/>
</dbReference>
<dbReference type="Pfam" id="PF13639">
    <property type="entry name" value="zf-RING_2"/>
    <property type="match status" value="1"/>
</dbReference>
<dbReference type="GO" id="GO:0008270">
    <property type="term" value="F:zinc ion binding"/>
    <property type="evidence" value="ECO:0007669"/>
    <property type="project" value="UniProtKB-KW"/>
</dbReference>
<comment type="subcellular location">
    <subcellularLocation>
        <location evidence="1">Endomembrane system</location>
        <topology evidence="1">Multi-pass membrane protein</topology>
    </subcellularLocation>
</comment>
<evidence type="ECO:0000256" key="10">
    <source>
        <dbReference type="PROSITE-ProRule" id="PRU00175"/>
    </source>
</evidence>
<dbReference type="RefSeq" id="XP_007373823.1">
    <property type="nucleotide sequence ID" value="XM_007373761.1"/>
</dbReference>
<dbReference type="InterPro" id="IPR057992">
    <property type="entry name" value="TPR_SYVN1_N"/>
</dbReference>
<organism evidence="14">
    <name type="scientific">Spathaspora passalidarum (strain NRRL Y-27907 / 11-Y1)</name>
    <dbReference type="NCBI Taxonomy" id="619300"/>
    <lineage>
        <taxon>Eukaryota</taxon>
        <taxon>Fungi</taxon>
        <taxon>Dikarya</taxon>
        <taxon>Ascomycota</taxon>
        <taxon>Saccharomycotina</taxon>
        <taxon>Pichiomycetes</taxon>
        <taxon>Debaryomycetaceae</taxon>
        <taxon>Spathaspora</taxon>
    </lineage>
</organism>
<dbReference type="GO" id="GO:0012505">
    <property type="term" value="C:endomembrane system"/>
    <property type="evidence" value="ECO:0007669"/>
    <property type="project" value="TreeGrafter"/>
</dbReference>
<feature type="domain" description="RING-type" evidence="12">
    <location>
        <begin position="319"/>
        <end position="360"/>
    </location>
</feature>
<dbReference type="PROSITE" id="PS50089">
    <property type="entry name" value="ZF_RING_2"/>
    <property type="match status" value="1"/>
</dbReference>
<dbReference type="OrthoDB" id="8062037at2759"/>
<gene>
    <name evidence="13" type="ORF">SPAPADRAFT_148821</name>
</gene>
<evidence type="ECO:0000256" key="4">
    <source>
        <dbReference type="ARBA" id="ARBA00022692"/>
    </source>
</evidence>
<evidence type="ECO:0000259" key="12">
    <source>
        <dbReference type="PROSITE" id="PS50089"/>
    </source>
</evidence>
<dbReference type="InterPro" id="IPR013083">
    <property type="entry name" value="Znf_RING/FYVE/PHD"/>
</dbReference>
<evidence type="ECO:0000313" key="13">
    <source>
        <dbReference type="EMBL" id="EGW34239.1"/>
    </source>
</evidence>
<evidence type="ECO:0000256" key="9">
    <source>
        <dbReference type="ARBA" id="ARBA00023136"/>
    </source>
</evidence>
<name>G3AHS5_SPAPN</name>
<comment type="pathway">
    <text evidence="2">Protein modification; protein ubiquitination.</text>
</comment>
<dbReference type="Proteomes" id="UP000000709">
    <property type="component" value="Unassembled WGS sequence"/>
</dbReference>
<keyword evidence="7" id="KW-0862">Zinc</keyword>
<accession>G3AHS5</accession>
<dbReference type="OMA" id="LYFYTFP"/>
<evidence type="ECO:0000256" key="6">
    <source>
        <dbReference type="ARBA" id="ARBA00022771"/>
    </source>
</evidence>
<dbReference type="SMART" id="SM00184">
    <property type="entry name" value="RING"/>
    <property type="match status" value="1"/>
</dbReference>
<dbReference type="PANTHER" id="PTHR22763">
    <property type="entry name" value="RING ZINC FINGER PROTEIN"/>
    <property type="match status" value="1"/>
</dbReference>
<evidence type="ECO:0000256" key="3">
    <source>
        <dbReference type="ARBA" id="ARBA00022679"/>
    </source>
</evidence>
<evidence type="ECO:0000256" key="1">
    <source>
        <dbReference type="ARBA" id="ARBA00004127"/>
    </source>
</evidence>
<dbReference type="STRING" id="619300.G3AHS5"/>
<feature type="transmembrane region" description="Helical" evidence="11">
    <location>
        <begin position="113"/>
        <end position="132"/>
    </location>
</feature>
<reference evidence="13 14" key="1">
    <citation type="journal article" date="2011" name="Proc. Natl. Acad. Sci. U.S.A.">
        <title>Comparative genomics of xylose-fermenting fungi for enhanced biofuel production.</title>
        <authorList>
            <person name="Wohlbach D.J."/>
            <person name="Kuo A."/>
            <person name="Sato T.K."/>
            <person name="Potts K.M."/>
            <person name="Salamov A.A."/>
            <person name="LaButti K.M."/>
            <person name="Sun H."/>
            <person name="Clum A."/>
            <person name="Pangilinan J.L."/>
            <person name="Lindquist E.A."/>
            <person name="Lucas S."/>
            <person name="Lapidus A."/>
            <person name="Jin M."/>
            <person name="Gunawan C."/>
            <person name="Balan V."/>
            <person name="Dale B.E."/>
            <person name="Jeffries T.W."/>
            <person name="Zinkel R."/>
            <person name="Barry K.W."/>
            <person name="Grigoriev I.V."/>
            <person name="Gasch A.P."/>
        </authorList>
    </citation>
    <scope>NUCLEOTIDE SEQUENCE [LARGE SCALE GENOMIC DNA]</scope>
    <source>
        <strain evidence="14">NRRL Y-27907 / 11-Y1</strain>
    </source>
</reference>
<dbReference type="InterPro" id="IPR001841">
    <property type="entry name" value="Znf_RING"/>
</dbReference>
<keyword evidence="5" id="KW-0479">Metal-binding</keyword>
<dbReference type="GeneID" id="18870800"/>
<keyword evidence="8 11" id="KW-1133">Transmembrane helix</keyword>
<keyword evidence="6 10" id="KW-0863">Zinc-finger</keyword>
<evidence type="ECO:0000313" key="14">
    <source>
        <dbReference type="Proteomes" id="UP000000709"/>
    </source>
</evidence>
<keyword evidence="3" id="KW-0808">Transferase</keyword>
<dbReference type="CDD" id="cd16448">
    <property type="entry name" value="RING-H2"/>
    <property type="match status" value="1"/>
</dbReference>
<dbReference type="GO" id="GO:0043161">
    <property type="term" value="P:proteasome-mediated ubiquitin-dependent protein catabolic process"/>
    <property type="evidence" value="ECO:0007669"/>
    <property type="project" value="TreeGrafter"/>
</dbReference>
<dbReference type="GO" id="GO:0061630">
    <property type="term" value="F:ubiquitin protein ligase activity"/>
    <property type="evidence" value="ECO:0007669"/>
    <property type="project" value="TreeGrafter"/>
</dbReference>
<dbReference type="SUPFAM" id="SSF57850">
    <property type="entry name" value="RING/U-box"/>
    <property type="match status" value="1"/>
</dbReference>
<dbReference type="EMBL" id="GL996500">
    <property type="protein sequence ID" value="EGW34239.1"/>
    <property type="molecule type" value="Genomic_DNA"/>
</dbReference>
<dbReference type="HOGENOM" id="CLU_683550_0_0_1"/>
<feature type="transmembrane region" description="Helical" evidence="11">
    <location>
        <begin position="85"/>
        <end position="101"/>
    </location>
</feature>
<keyword evidence="9 11" id="KW-0472">Membrane</keyword>
<dbReference type="Gene3D" id="3.30.40.10">
    <property type="entry name" value="Zinc/RING finger domain, C3HC4 (zinc finger)"/>
    <property type="match status" value="1"/>
</dbReference>
<evidence type="ECO:0000256" key="11">
    <source>
        <dbReference type="SAM" id="Phobius"/>
    </source>
</evidence>
<keyword evidence="4 11" id="KW-0812">Transmembrane</keyword>
<evidence type="ECO:0000256" key="8">
    <source>
        <dbReference type="ARBA" id="ARBA00022989"/>
    </source>
</evidence>
<proteinExistence type="predicted"/>
<dbReference type="InterPro" id="IPR050731">
    <property type="entry name" value="HRD1_E3_ubiq-ligases"/>
</dbReference>